<comment type="caution">
    <text evidence="1">The sequence shown here is derived from an EMBL/GenBank/DDBJ whole genome shotgun (WGS) entry which is preliminary data.</text>
</comment>
<dbReference type="AlphaFoldDB" id="A0A318MYZ7"/>
<protein>
    <submittedName>
        <fullName evidence="1">Uncharacterized protein</fullName>
    </submittedName>
</protein>
<name>A0A318MYZ7_9PROT</name>
<accession>A0A318MYZ7</accession>
<sequence length="205" mass="23331">MILSSVLTKKTIKTPLAFLPFTFFLWGCAEKVTYDFPPACPKVSILPAASDYFVFENNQDSLPHLITKASIIEISGNCTDDPKNEKNKERRKRNLSYQDYIDTQLSVTLQIQRGPAAQTHSFKIPYFIATIHNGKVVDKQEMIAEVSFPNNIDQVKLESKKLMFKVPATTARTPDGYELTVGFQLSPNQLEYNRHHFGSVQYNSY</sequence>
<evidence type="ECO:0000313" key="2">
    <source>
        <dbReference type="Proteomes" id="UP000247565"/>
    </source>
</evidence>
<organism evidence="1 2">
    <name type="scientific">Commensalibacter melissae</name>
    <dbReference type="NCBI Taxonomy" id="2070537"/>
    <lineage>
        <taxon>Bacteria</taxon>
        <taxon>Pseudomonadati</taxon>
        <taxon>Pseudomonadota</taxon>
        <taxon>Alphaproteobacteria</taxon>
        <taxon>Acetobacterales</taxon>
        <taxon>Acetobacteraceae</taxon>
    </lineage>
</organism>
<keyword evidence="2" id="KW-1185">Reference proteome</keyword>
<evidence type="ECO:0000313" key="1">
    <source>
        <dbReference type="EMBL" id="PXZ01912.1"/>
    </source>
</evidence>
<reference evidence="1 2" key="1">
    <citation type="submission" date="2018-05" db="EMBL/GenBank/DDBJ databases">
        <title>Reference genomes for bee gut microbiota database.</title>
        <authorList>
            <person name="Ellegaard K.M."/>
        </authorList>
    </citation>
    <scope>NUCLEOTIDE SEQUENCE [LARGE SCALE GENOMIC DNA]</scope>
    <source>
        <strain evidence="1 2">ESL0284</strain>
    </source>
</reference>
<proteinExistence type="predicted"/>
<dbReference type="Proteomes" id="UP000247565">
    <property type="component" value="Unassembled WGS sequence"/>
</dbReference>
<gene>
    <name evidence="1" type="ORF">DK869_02635</name>
</gene>
<dbReference type="EMBL" id="QGLT01000001">
    <property type="protein sequence ID" value="PXZ01912.1"/>
    <property type="molecule type" value="Genomic_DNA"/>
</dbReference>
<dbReference type="OrthoDB" id="7284342at2"/>
<dbReference type="RefSeq" id="WP_110438430.1">
    <property type="nucleotide sequence ID" value="NZ_CP046393.1"/>
</dbReference>